<dbReference type="GO" id="GO:0033744">
    <property type="term" value="F:L-methionine:thioredoxin-disulfide S-oxidoreductase activity"/>
    <property type="evidence" value="ECO:0007669"/>
    <property type="project" value="RHEA"/>
</dbReference>
<dbReference type="OrthoDB" id="4174719at2"/>
<evidence type="ECO:0000256" key="4">
    <source>
        <dbReference type="HAMAP-Rule" id="MF_01401"/>
    </source>
</evidence>
<comment type="catalytic activity">
    <reaction evidence="3 4">
        <text>[thioredoxin]-disulfide + L-methionine + H2O = L-methionine (S)-S-oxide + [thioredoxin]-dithiol</text>
        <dbReference type="Rhea" id="RHEA:19993"/>
        <dbReference type="Rhea" id="RHEA-COMP:10698"/>
        <dbReference type="Rhea" id="RHEA-COMP:10700"/>
        <dbReference type="ChEBI" id="CHEBI:15377"/>
        <dbReference type="ChEBI" id="CHEBI:29950"/>
        <dbReference type="ChEBI" id="CHEBI:50058"/>
        <dbReference type="ChEBI" id="CHEBI:57844"/>
        <dbReference type="ChEBI" id="CHEBI:58772"/>
        <dbReference type="EC" id="1.8.4.11"/>
    </reaction>
</comment>
<dbReference type="Gene3D" id="3.30.1060.10">
    <property type="entry name" value="Peptide methionine sulphoxide reductase MsrA"/>
    <property type="match status" value="1"/>
</dbReference>
<dbReference type="Proteomes" id="UP000030826">
    <property type="component" value="Unassembled WGS sequence"/>
</dbReference>
<evidence type="ECO:0000256" key="3">
    <source>
        <dbReference type="ARBA" id="ARBA00048782"/>
    </source>
</evidence>
<dbReference type="PANTHER" id="PTHR43774">
    <property type="entry name" value="PEPTIDE METHIONINE SULFOXIDE REDUCTASE"/>
    <property type="match status" value="1"/>
</dbReference>
<protein>
    <recommendedName>
        <fullName evidence="4">Peptide methionine sulfoxide reductase MsrA</fullName>
        <shortName evidence="4">Protein-methionine-S-oxide reductase</shortName>
        <ecNumber evidence="4">1.8.4.11</ecNumber>
    </recommendedName>
    <alternativeName>
        <fullName evidence="4">Peptide-methionine (S)-S-oxide reductase</fullName>
        <shortName evidence="4">Peptide Met(O) reductase</shortName>
    </alternativeName>
</protein>
<dbReference type="Pfam" id="PF01625">
    <property type="entry name" value="PMSR"/>
    <property type="match status" value="1"/>
</dbReference>
<comment type="function">
    <text evidence="4">Has an important function as a repair enzyme for proteins that have been inactivated by oxidation. Catalyzes the reversible oxidation-reduction of methionine sulfoxide in proteins to methionine.</text>
</comment>
<feature type="chain" id="PRO_5002063135" description="Peptide methionine sulfoxide reductase MsrA" evidence="5">
    <location>
        <begin position="23"/>
        <end position="203"/>
    </location>
</feature>
<sequence length="203" mass="21671">MPSRIALVLGLAAALAGGTAMAAEQTAVFAGGCFWSVEAHLESIPGVVSAVSGFTGGKTQNPTYPQVIGGGTGHMEAVQVTYDPQRVTYKDLLNAYWHSIDPTDPNGQFCDKGPQYRTALFPSSPAEKAAVEASRDAVQKELGQAVATQILPALPFYAAEDYHQDFAKKNPVRYEAYRVGCGRDRALRAVWGERAFAGLPANH</sequence>
<dbReference type="EC" id="1.8.4.11" evidence="4"/>
<dbReference type="NCBIfam" id="TIGR00401">
    <property type="entry name" value="msrA"/>
    <property type="match status" value="1"/>
</dbReference>
<evidence type="ECO:0000256" key="5">
    <source>
        <dbReference type="SAM" id="SignalP"/>
    </source>
</evidence>
<comment type="catalytic activity">
    <reaction evidence="2 4">
        <text>L-methionyl-[protein] + [thioredoxin]-disulfide + H2O = L-methionyl-(S)-S-oxide-[protein] + [thioredoxin]-dithiol</text>
        <dbReference type="Rhea" id="RHEA:14217"/>
        <dbReference type="Rhea" id="RHEA-COMP:10698"/>
        <dbReference type="Rhea" id="RHEA-COMP:10700"/>
        <dbReference type="Rhea" id="RHEA-COMP:12313"/>
        <dbReference type="Rhea" id="RHEA-COMP:12315"/>
        <dbReference type="ChEBI" id="CHEBI:15377"/>
        <dbReference type="ChEBI" id="CHEBI:16044"/>
        <dbReference type="ChEBI" id="CHEBI:29950"/>
        <dbReference type="ChEBI" id="CHEBI:44120"/>
        <dbReference type="ChEBI" id="CHEBI:50058"/>
        <dbReference type="EC" id="1.8.4.11"/>
    </reaction>
</comment>
<dbReference type="SUPFAM" id="SSF55068">
    <property type="entry name" value="Peptide methionine sulfoxide reductase"/>
    <property type="match status" value="1"/>
</dbReference>
<dbReference type="RefSeq" id="WP_039190422.1">
    <property type="nucleotide sequence ID" value="NZ_JRFJ01000001.1"/>
</dbReference>
<feature type="signal peptide" evidence="5">
    <location>
        <begin position="1"/>
        <end position="22"/>
    </location>
</feature>
<dbReference type="HAMAP" id="MF_01401">
    <property type="entry name" value="MsrA"/>
    <property type="match status" value="1"/>
</dbReference>
<evidence type="ECO:0000256" key="2">
    <source>
        <dbReference type="ARBA" id="ARBA00047806"/>
    </source>
</evidence>
<dbReference type="STRING" id="370622.LA66_01490"/>
<gene>
    <name evidence="4" type="primary">msrA</name>
    <name evidence="7" type="ORF">LA66_01490</name>
</gene>
<accession>A0A0B1Q7L7</accession>
<organism evidence="7 8">
    <name type="scientific">Aureimonas altamirensis</name>
    <dbReference type="NCBI Taxonomy" id="370622"/>
    <lineage>
        <taxon>Bacteria</taxon>
        <taxon>Pseudomonadati</taxon>
        <taxon>Pseudomonadota</taxon>
        <taxon>Alphaproteobacteria</taxon>
        <taxon>Hyphomicrobiales</taxon>
        <taxon>Aurantimonadaceae</taxon>
        <taxon>Aureimonas</taxon>
    </lineage>
</organism>
<feature type="domain" description="Peptide methionine sulphoxide reductase MsrA" evidence="6">
    <location>
        <begin position="26"/>
        <end position="175"/>
    </location>
</feature>
<dbReference type="PANTHER" id="PTHR43774:SF1">
    <property type="entry name" value="PEPTIDE METHIONINE SULFOXIDE REDUCTASE MSRA 2"/>
    <property type="match status" value="1"/>
</dbReference>
<dbReference type="InterPro" id="IPR036509">
    <property type="entry name" value="Met_Sox_Rdtase_MsrA_sf"/>
</dbReference>
<name>A0A0B1Q7L7_9HYPH</name>
<comment type="similarity">
    <text evidence="4">Belongs to the MsrA Met sulfoxide reductase family.</text>
</comment>
<feature type="active site" evidence="4">
    <location>
        <position position="33"/>
    </location>
</feature>
<evidence type="ECO:0000259" key="6">
    <source>
        <dbReference type="Pfam" id="PF01625"/>
    </source>
</evidence>
<reference evidence="7 8" key="1">
    <citation type="submission" date="2014-09" db="EMBL/GenBank/DDBJ databases">
        <title>Isolation and characterization of Aurantimonas altamirensis ON-56566 from clinical sample following a dog bite.</title>
        <authorList>
            <person name="Eshaghi A."/>
            <person name="Li A."/>
            <person name="Shahinas D."/>
            <person name="Bahn P."/>
            <person name="Kus J.V."/>
            <person name="Patel S.N."/>
        </authorList>
    </citation>
    <scope>NUCLEOTIDE SEQUENCE [LARGE SCALE GENOMIC DNA]</scope>
    <source>
        <strain evidence="7 8">ON-56566</strain>
    </source>
</reference>
<keyword evidence="1 4" id="KW-0560">Oxidoreductase</keyword>
<evidence type="ECO:0000256" key="1">
    <source>
        <dbReference type="ARBA" id="ARBA00023002"/>
    </source>
</evidence>
<dbReference type="EMBL" id="JRFJ01000001">
    <property type="protein sequence ID" value="KHJ55371.1"/>
    <property type="molecule type" value="Genomic_DNA"/>
</dbReference>
<dbReference type="AlphaFoldDB" id="A0A0B1Q7L7"/>
<proteinExistence type="inferred from homology"/>
<keyword evidence="5" id="KW-0732">Signal</keyword>
<dbReference type="InterPro" id="IPR002569">
    <property type="entry name" value="Met_Sox_Rdtase_MsrA_dom"/>
</dbReference>
<dbReference type="GO" id="GO:0008113">
    <property type="term" value="F:peptide-methionine (S)-S-oxide reductase activity"/>
    <property type="evidence" value="ECO:0007669"/>
    <property type="project" value="UniProtKB-UniRule"/>
</dbReference>
<comment type="caution">
    <text evidence="7">The sequence shown here is derived from an EMBL/GenBank/DDBJ whole genome shotgun (WGS) entry which is preliminary data.</text>
</comment>
<evidence type="ECO:0000313" key="7">
    <source>
        <dbReference type="EMBL" id="KHJ55371.1"/>
    </source>
</evidence>
<evidence type="ECO:0000313" key="8">
    <source>
        <dbReference type="Proteomes" id="UP000030826"/>
    </source>
</evidence>